<organism evidence="1">
    <name type="scientific">marine sediment metagenome</name>
    <dbReference type="NCBI Taxonomy" id="412755"/>
    <lineage>
        <taxon>unclassified sequences</taxon>
        <taxon>metagenomes</taxon>
        <taxon>ecological metagenomes</taxon>
    </lineage>
</organism>
<gene>
    <name evidence="1" type="ORF">LCGC14_0412080</name>
</gene>
<proteinExistence type="predicted"/>
<accession>A0A0F9TBC1</accession>
<comment type="caution">
    <text evidence="1">The sequence shown here is derived from an EMBL/GenBank/DDBJ whole genome shotgun (WGS) entry which is preliminary data.</text>
</comment>
<dbReference type="AlphaFoldDB" id="A0A0F9TBC1"/>
<protein>
    <submittedName>
        <fullName evidence="1">Uncharacterized protein</fullName>
    </submittedName>
</protein>
<sequence>MTAAQLYEDRVQLPDDRPLMARDDEARGDMMNWLGGLEGTVPKTRRTIFEYILYLEEQNSRLEQHLSPEVDGE</sequence>
<reference evidence="1" key="1">
    <citation type="journal article" date="2015" name="Nature">
        <title>Complex archaea that bridge the gap between prokaryotes and eukaryotes.</title>
        <authorList>
            <person name="Spang A."/>
            <person name="Saw J.H."/>
            <person name="Jorgensen S.L."/>
            <person name="Zaremba-Niedzwiedzka K."/>
            <person name="Martijn J."/>
            <person name="Lind A.E."/>
            <person name="van Eijk R."/>
            <person name="Schleper C."/>
            <person name="Guy L."/>
            <person name="Ettema T.J."/>
        </authorList>
    </citation>
    <scope>NUCLEOTIDE SEQUENCE</scope>
</reference>
<evidence type="ECO:0000313" key="1">
    <source>
        <dbReference type="EMBL" id="KKN72257.1"/>
    </source>
</evidence>
<dbReference type="EMBL" id="LAZR01000365">
    <property type="protein sequence ID" value="KKN72257.1"/>
    <property type="molecule type" value="Genomic_DNA"/>
</dbReference>
<name>A0A0F9TBC1_9ZZZZ</name>